<feature type="signal peptide" evidence="8">
    <location>
        <begin position="1"/>
        <end position="22"/>
    </location>
</feature>
<dbReference type="GO" id="GO:0006508">
    <property type="term" value="P:proteolysis"/>
    <property type="evidence" value="ECO:0007669"/>
    <property type="project" value="UniProtKB-KW"/>
</dbReference>
<keyword evidence="12" id="KW-1185">Reference proteome</keyword>
<evidence type="ECO:0000256" key="6">
    <source>
        <dbReference type="PROSITE-ProRule" id="PRU01240"/>
    </source>
</evidence>
<dbReference type="InterPro" id="IPR022398">
    <property type="entry name" value="Peptidase_S8_His-AS"/>
</dbReference>
<organism evidence="11 12">
    <name type="scientific">Kribbella sandramycini</name>
    <dbReference type="NCBI Taxonomy" id="60450"/>
    <lineage>
        <taxon>Bacteria</taxon>
        <taxon>Bacillati</taxon>
        <taxon>Actinomycetota</taxon>
        <taxon>Actinomycetes</taxon>
        <taxon>Propionibacteriales</taxon>
        <taxon>Kribbellaceae</taxon>
        <taxon>Kribbella</taxon>
    </lineage>
</organism>
<dbReference type="EMBL" id="JACHKF010000001">
    <property type="protein sequence ID" value="MBB6566611.1"/>
    <property type="molecule type" value="Genomic_DNA"/>
</dbReference>
<dbReference type="GO" id="GO:0004252">
    <property type="term" value="F:serine-type endopeptidase activity"/>
    <property type="evidence" value="ECO:0007669"/>
    <property type="project" value="UniProtKB-UniRule"/>
</dbReference>
<feature type="active site" description="Charge relay system" evidence="5 6">
    <location>
        <position position="220"/>
    </location>
</feature>
<dbReference type="InterPro" id="IPR015500">
    <property type="entry name" value="Peptidase_S8_subtilisin-rel"/>
</dbReference>
<dbReference type="InterPro" id="IPR051048">
    <property type="entry name" value="Peptidase_S8/S53_subtilisin"/>
</dbReference>
<feature type="active site" description="Charge relay system" evidence="5 6">
    <location>
        <position position="397"/>
    </location>
</feature>
<dbReference type="EMBL" id="JABJRC010000005">
    <property type="protein sequence ID" value="NOL42734.1"/>
    <property type="molecule type" value="Genomic_DNA"/>
</dbReference>
<evidence type="ECO:0000313" key="12">
    <source>
        <dbReference type="Proteomes" id="UP000534306"/>
    </source>
</evidence>
<protein>
    <submittedName>
        <fullName evidence="11">S8 family serine peptidase</fullName>
    </submittedName>
    <submittedName>
        <fullName evidence="10">Subtilisin family serine protease</fullName>
    </submittedName>
</protein>
<evidence type="ECO:0000256" key="7">
    <source>
        <dbReference type="RuleBase" id="RU003355"/>
    </source>
</evidence>
<dbReference type="PROSITE" id="PS00138">
    <property type="entry name" value="SUBTILASE_SER"/>
    <property type="match status" value="1"/>
</dbReference>
<comment type="caution">
    <text evidence="11">The sequence shown here is derived from an EMBL/GenBank/DDBJ whole genome shotgun (WGS) entry which is preliminary data.</text>
</comment>
<evidence type="ECO:0000256" key="1">
    <source>
        <dbReference type="ARBA" id="ARBA00011073"/>
    </source>
</evidence>
<evidence type="ECO:0000313" key="11">
    <source>
        <dbReference type="EMBL" id="NOL42734.1"/>
    </source>
</evidence>
<dbReference type="InterPro" id="IPR023827">
    <property type="entry name" value="Peptidase_S8_Asp-AS"/>
</dbReference>
<dbReference type="InterPro" id="IPR000209">
    <property type="entry name" value="Peptidase_S8/S53_dom"/>
</dbReference>
<evidence type="ECO:0000256" key="3">
    <source>
        <dbReference type="ARBA" id="ARBA00022801"/>
    </source>
</evidence>
<dbReference type="Proteomes" id="UP000534306">
    <property type="component" value="Unassembled WGS sequence"/>
</dbReference>
<evidence type="ECO:0000313" key="10">
    <source>
        <dbReference type="EMBL" id="MBB6566611.1"/>
    </source>
</evidence>
<dbReference type="PROSITE" id="PS00137">
    <property type="entry name" value="SUBTILASE_HIS"/>
    <property type="match status" value="1"/>
</dbReference>
<feature type="chain" id="PRO_5044130768" evidence="8">
    <location>
        <begin position="23"/>
        <end position="1052"/>
    </location>
</feature>
<dbReference type="PANTHER" id="PTHR43399">
    <property type="entry name" value="SUBTILISIN-RELATED"/>
    <property type="match status" value="1"/>
</dbReference>
<dbReference type="AlphaFoldDB" id="A0A7Y4L1T0"/>
<comment type="similarity">
    <text evidence="1 6 7">Belongs to the peptidase S8 family.</text>
</comment>
<dbReference type="Pfam" id="PF00082">
    <property type="entry name" value="Peptidase_S8"/>
    <property type="match status" value="1"/>
</dbReference>
<accession>A0A7Y4L1T0</accession>
<dbReference type="SUPFAM" id="SSF52743">
    <property type="entry name" value="Subtilisin-like"/>
    <property type="match status" value="1"/>
</dbReference>
<dbReference type="PROSITE" id="PS51892">
    <property type="entry name" value="SUBTILASE"/>
    <property type="match status" value="1"/>
</dbReference>
<dbReference type="Proteomes" id="UP000553957">
    <property type="component" value="Unassembled WGS sequence"/>
</dbReference>
<reference evidence="10 13" key="2">
    <citation type="submission" date="2020-08" db="EMBL/GenBank/DDBJ databases">
        <title>Sequencing the genomes of 1000 actinobacteria strains.</title>
        <authorList>
            <person name="Klenk H.-P."/>
        </authorList>
    </citation>
    <scope>NUCLEOTIDE SEQUENCE [LARGE SCALE GENOMIC DNA]</scope>
    <source>
        <strain evidence="10 13">DSM 15626</strain>
    </source>
</reference>
<dbReference type="InterPro" id="IPR036852">
    <property type="entry name" value="Peptidase_S8/S53_dom_sf"/>
</dbReference>
<keyword evidence="2 6" id="KW-0645">Protease</keyword>
<reference evidence="11 12" key="1">
    <citation type="submission" date="2020-05" db="EMBL/GenBank/DDBJ databases">
        <title>Genome sequence of Kribbella sandramycini ATCC 39419.</title>
        <authorList>
            <person name="Maclea K.S."/>
            <person name="Fair J.L."/>
        </authorList>
    </citation>
    <scope>NUCLEOTIDE SEQUENCE [LARGE SCALE GENOMIC DNA]</scope>
    <source>
        <strain evidence="11 12">ATCC 39419</strain>
    </source>
</reference>
<feature type="domain" description="Peptidase S8/S53" evidence="9">
    <location>
        <begin position="178"/>
        <end position="444"/>
    </location>
</feature>
<evidence type="ECO:0000313" key="13">
    <source>
        <dbReference type="Proteomes" id="UP000553957"/>
    </source>
</evidence>
<evidence type="ECO:0000259" key="9">
    <source>
        <dbReference type="Pfam" id="PF00082"/>
    </source>
</evidence>
<evidence type="ECO:0000256" key="5">
    <source>
        <dbReference type="PIRSR" id="PIRSR615500-1"/>
    </source>
</evidence>
<proteinExistence type="inferred from homology"/>
<feature type="active site" description="Charge relay system" evidence="5 6">
    <location>
        <position position="187"/>
    </location>
</feature>
<evidence type="ECO:0000256" key="4">
    <source>
        <dbReference type="ARBA" id="ARBA00022825"/>
    </source>
</evidence>
<evidence type="ECO:0000256" key="8">
    <source>
        <dbReference type="SAM" id="SignalP"/>
    </source>
</evidence>
<dbReference type="PANTHER" id="PTHR43399:SF4">
    <property type="entry name" value="CELL WALL-ASSOCIATED PROTEASE"/>
    <property type="match status" value="1"/>
</dbReference>
<dbReference type="PROSITE" id="PS00136">
    <property type="entry name" value="SUBTILASE_ASP"/>
    <property type="match status" value="1"/>
</dbReference>
<sequence>MGRVVVALAVVASGSFAGPAVAAGGPTETITLVTGDTVVMRASGVPVATAGPGRGGMRFQVSRVGGDTFVVPYDALRLTGAGKVDRRLFNVTKLAALGYGDRARGDIPLIVEGTARAAAGVRREPKDRVGEFWKSLQHKAKATTGMTKVWLDGKVTATLDRSVPQIGAPTAWRAGQTGSGTKVAVLDSGIDTSHPDLTDAVVQAQDFTESGSGTDDRSGHGTHVASTIAGSGAASGGKYKGVAPGAKLLNGKVLDDDGDGSESAVLAGMEWAAAQGAEVVNLSLGSKFPTDGKSPLDLAVDRLTAETGTLFVAAAGNNGPGSQTVSSPAAADAALAVGAVDHEDRLAEFSSRGPRAGDAAIKPDLTAPGVGIVAARAKNAVIGTPVDASYLAMDGTSMAAPHVAGAAAILAGQHPEWTPAELKAALMGSAEPNPALTVYQQGAGRADVGRAATQQVRADAGSIDFGEARWPHDDDKPVRRTVNYRNDGDQPVTLTLSTSDLKGPQGAAVPAGMFVLSATTVTVPAHGSAAVDVVANPAVSGPDGTYQGGVVATAGTTRVRTAVALYREPESYDVTVRAIGHDGQPAPLSHFMIANVDRPGFVVRDGSAEQFVLRLPKGTYYWEGFQERMISEQPFAFGSEHFFEPNFAIATDTMLTLDARDTVPLVLRSDRPEADQAALGFDSWRDTPYGGKASVGGSTGGTEAFPMANETRVRPSQTSAPGAYFFSAQALLAKLDGHGGWSGSPYQYHLKWHQDGRVPRTLDRRFRDRDLAEQTTVIAAQAPGELVTKDLVTTVSTPGKIVERYSPGYEFEPGTLTRRSADGQLLMSQGKSTPRFFATKGVAPPARWNVGPFMPADDTDRGSRRTGDAIDVQLWMYSDQDLDHTGDSLVDSGRTRLLRDGVEIAAFDYPGELTADVPAGSATYRLEVESSRSITPFSTRQSAAWTFRSSTTAEPTPLPLLFIRFAPNLDHRNQAPSGTRYAVPVQLSAGKLTAVEASYDDGATWRPAKLQGDKALLDHPHGNGYVSLRATALDAAGNRSEQTVIHAYKLTG</sequence>
<gene>
    <name evidence="10" type="ORF">HNR71_002248</name>
    <name evidence="11" type="ORF">HPO96_21035</name>
</gene>
<keyword evidence="3 6" id="KW-0378">Hydrolase</keyword>
<dbReference type="Gene3D" id="3.40.50.200">
    <property type="entry name" value="Peptidase S8/S53 domain"/>
    <property type="match status" value="1"/>
</dbReference>
<evidence type="ECO:0000256" key="2">
    <source>
        <dbReference type="ARBA" id="ARBA00022670"/>
    </source>
</evidence>
<keyword evidence="4 6" id="KW-0720">Serine protease</keyword>
<dbReference type="InterPro" id="IPR023828">
    <property type="entry name" value="Peptidase_S8_Ser-AS"/>
</dbReference>
<dbReference type="RefSeq" id="WP_171675233.1">
    <property type="nucleotide sequence ID" value="NZ_JABJRC010000005.1"/>
</dbReference>
<dbReference type="PRINTS" id="PR00723">
    <property type="entry name" value="SUBTILISIN"/>
</dbReference>
<keyword evidence="8" id="KW-0732">Signal</keyword>
<name>A0A7Y4L1T0_9ACTN</name>